<reference evidence="2" key="1">
    <citation type="submission" date="2020-02" db="EMBL/GenBank/DDBJ databases">
        <authorList>
            <person name="Scholz U."/>
            <person name="Mascher M."/>
            <person name="Fiebig A."/>
        </authorList>
    </citation>
    <scope>NUCLEOTIDE SEQUENCE</scope>
</reference>
<gene>
    <name evidence="2" type="ORF">SI8410_06009105</name>
</gene>
<dbReference type="Proteomes" id="UP000663760">
    <property type="component" value="Chromosome 6"/>
</dbReference>
<dbReference type="InterPro" id="IPR016197">
    <property type="entry name" value="Chromo-like_dom_sf"/>
</dbReference>
<dbReference type="InterPro" id="IPR000953">
    <property type="entry name" value="Chromo/chromo_shadow_dom"/>
</dbReference>
<feature type="domain" description="Chromo" evidence="1">
    <location>
        <begin position="1"/>
        <end position="62"/>
    </location>
</feature>
<accession>A0A7I8KKW3</accession>
<evidence type="ECO:0000313" key="2">
    <source>
        <dbReference type="EMBL" id="CAA7398440.1"/>
    </source>
</evidence>
<keyword evidence="3" id="KW-1185">Reference proteome</keyword>
<dbReference type="EMBL" id="LR746269">
    <property type="protein sequence ID" value="CAA7398440.1"/>
    <property type="molecule type" value="Genomic_DNA"/>
</dbReference>
<proteinExistence type="predicted"/>
<protein>
    <recommendedName>
        <fullName evidence="1">Chromo domain-containing protein</fullName>
    </recommendedName>
</protein>
<evidence type="ECO:0000259" key="1">
    <source>
        <dbReference type="PROSITE" id="PS50013"/>
    </source>
</evidence>
<dbReference type="SUPFAM" id="SSF54160">
    <property type="entry name" value="Chromo domain-like"/>
    <property type="match status" value="1"/>
</dbReference>
<dbReference type="PROSITE" id="PS50013">
    <property type="entry name" value="CHROMO_2"/>
    <property type="match status" value="1"/>
</dbReference>
<name>A0A7I8KKW3_SPIIN</name>
<dbReference type="AlphaFoldDB" id="A0A7I8KKW3"/>
<evidence type="ECO:0000313" key="3">
    <source>
        <dbReference type="Proteomes" id="UP000663760"/>
    </source>
</evidence>
<dbReference type="OrthoDB" id="6421266at2759"/>
<sequence>MYPSKVLSTRQRNRRVEVFIKWHGLPNVHHSWFPNLHLGDKVIVDEGVNNMVPIKVNEKRKR</sequence>
<organism evidence="2 3">
    <name type="scientific">Spirodela intermedia</name>
    <name type="common">Intermediate duckweed</name>
    <dbReference type="NCBI Taxonomy" id="51605"/>
    <lineage>
        <taxon>Eukaryota</taxon>
        <taxon>Viridiplantae</taxon>
        <taxon>Streptophyta</taxon>
        <taxon>Embryophyta</taxon>
        <taxon>Tracheophyta</taxon>
        <taxon>Spermatophyta</taxon>
        <taxon>Magnoliopsida</taxon>
        <taxon>Liliopsida</taxon>
        <taxon>Araceae</taxon>
        <taxon>Lemnoideae</taxon>
        <taxon>Spirodela</taxon>
    </lineage>
</organism>
<dbReference type="Gene3D" id="2.40.50.40">
    <property type="match status" value="1"/>
</dbReference>